<evidence type="ECO:0000313" key="2">
    <source>
        <dbReference type="Proteomes" id="UP000237438"/>
    </source>
</evidence>
<proteinExistence type="predicted"/>
<comment type="caution">
    <text evidence="1">The sequence shown here is derived from an EMBL/GenBank/DDBJ whole genome shotgun (WGS) entry which is preliminary data.</text>
</comment>
<name>A0A2S4PVE4_9PEZI</name>
<dbReference type="STRING" id="225359.A0A2S4PVE4"/>
<evidence type="ECO:0000313" key="1">
    <source>
        <dbReference type="EMBL" id="POS85995.1"/>
    </source>
</evidence>
<organism evidence="1 2">
    <name type="scientific">Erysiphe pulchra</name>
    <dbReference type="NCBI Taxonomy" id="225359"/>
    <lineage>
        <taxon>Eukaryota</taxon>
        <taxon>Fungi</taxon>
        <taxon>Dikarya</taxon>
        <taxon>Ascomycota</taxon>
        <taxon>Pezizomycotina</taxon>
        <taxon>Leotiomycetes</taxon>
        <taxon>Erysiphales</taxon>
        <taxon>Erysiphaceae</taxon>
        <taxon>Erysiphe</taxon>
    </lineage>
</organism>
<reference evidence="1 2" key="1">
    <citation type="submission" date="2017-10" db="EMBL/GenBank/DDBJ databases">
        <title>Development of genomic resources for the powdery mildew, Erysiphe pulchra.</title>
        <authorList>
            <person name="Wadl P.A."/>
            <person name="Mack B.M."/>
            <person name="Moore G."/>
            <person name="Beltz S.B."/>
        </authorList>
    </citation>
    <scope>NUCLEOTIDE SEQUENCE [LARGE SCALE GENOMIC DNA]</scope>
    <source>
        <strain evidence="1">Cflorida</strain>
    </source>
</reference>
<dbReference type="EMBL" id="PEDP01000435">
    <property type="protein sequence ID" value="POS85995.1"/>
    <property type="molecule type" value="Genomic_DNA"/>
</dbReference>
<gene>
    <name evidence="1" type="ORF">EPUL_000808</name>
</gene>
<dbReference type="Proteomes" id="UP000237438">
    <property type="component" value="Unassembled WGS sequence"/>
</dbReference>
<accession>A0A2S4PVE4</accession>
<dbReference type="OrthoDB" id="4159828at2759"/>
<protein>
    <submittedName>
        <fullName evidence="1">Uncharacterized protein</fullName>
    </submittedName>
</protein>
<dbReference type="AlphaFoldDB" id="A0A2S4PVE4"/>
<keyword evidence="2" id="KW-1185">Reference proteome</keyword>
<sequence>MSNFSRSHGSINEKLEHVLVPVTLDSISDAIASAVGANLVSISPSMDNAEFPDSPSTTWIVRLPEAHNRLPRVPFLSNIAHHLDCSSDLLLSIIVSCKARKALPSNLMLETLDTALFHCLRSISVNSISSLPTFPAANDLDKLAGEIIKAVHSLARQEYKSANKSPISSYELDEAKKAYRKVIRKAKNEFFQAKIEKARTSKEIFPLTKWHKSTASDIPMDALTVPKFLLDFPQISLHETREAILRVSNTALVADEIPTAILKHAWPLIEVNVCTLLIECLTLGYHSSHFLA</sequence>